<accession>A0ABR2IJE4</accession>
<organism evidence="3 4">
    <name type="scientific">Apiospora arundinis</name>
    <dbReference type="NCBI Taxonomy" id="335852"/>
    <lineage>
        <taxon>Eukaryota</taxon>
        <taxon>Fungi</taxon>
        <taxon>Dikarya</taxon>
        <taxon>Ascomycota</taxon>
        <taxon>Pezizomycotina</taxon>
        <taxon>Sordariomycetes</taxon>
        <taxon>Xylariomycetidae</taxon>
        <taxon>Amphisphaeriales</taxon>
        <taxon>Apiosporaceae</taxon>
        <taxon>Apiospora</taxon>
    </lineage>
</organism>
<dbReference type="PANTHER" id="PTHR34598">
    <property type="entry name" value="BLL6449 PROTEIN"/>
    <property type="match status" value="1"/>
</dbReference>
<comment type="similarity">
    <text evidence="1">Belongs to the asaB hydroxylase/desaturase family.</text>
</comment>
<evidence type="ECO:0000313" key="3">
    <source>
        <dbReference type="EMBL" id="KAK8863323.1"/>
    </source>
</evidence>
<feature type="compositionally biased region" description="Low complexity" evidence="2">
    <location>
        <begin position="79"/>
        <end position="88"/>
    </location>
</feature>
<dbReference type="InterPro" id="IPR044053">
    <property type="entry name" value="AsaB-like"/>
</dbReference>
<dbReference type="Proteomes" id="UP001390339">
    <property type="component" value="Unassembled WGS sequence"/>
</dbReference>
<name>A0ABR2IJE4_9PEZI</name>
<proteinExistence type="inferred from homology"/>
<feature type="region of interest" description="Disordered" evidence="2">
    <location>
        <begin position="73"/>
        <end position="99"/>
    </location>
</feature>
<reference evidence="3 4" key="1">
    <citation type="journal article" date="2024" name="IMA Fungus">
        <title>Apiospora arundinis, a panoply of carbohydrate-active enzymes and secondary metabolites.</title>
        <authorList>
            <person name="Sorensen T."/>
            <person name="Petersen C."/>
            <person name="Muurmann A.T."/>
            <person name="Christiansen J.V."/>
            <person name="Brundto M.L."/>
            <person name="Overgaard C.K."/>
            <person name="Boysen A.T."/>
            <person name="Wollenberg R.D."/>
            <person name="Larsen T.O."/>
            <person name="Sorensen J.L."/>
            <person name="Nielsen K.L."/>
            <person name="Sondergaard T.E."/>
        </authorList>
    </citation>
    <scope>NUCLEOTIDE SEQUENCE [LARGE SCALE GENOMIC DNA]</scope>
    <source>
        <strain evidence="3 4">AAU 773</strain>
    </source>
</reference>
<sequence>MAITPSPVPRGPVTAPLNFSRPPPPGVPAVNYVEAPPAGEPKRNLPLNPQPVTIHDIRGRESEFSLDHDGFLAILQPPDSDSNNNNNSEENEEEEVNFDDETSITTTYYPQITRLLLAHVPGATKTVLFDHTIRRSLPNSPRSPVLLTHVDQTATSVLQRIHRHLPESEASSILSNGTRYRIINVWRTLNPQGPLEANPLAFCSSSTFRDDDAIPVEHRYPSGYTGQTAAVAHHPDQKWYYWSGMTPQERLLLECFDSESLKAGNAQVKGGRTPHSAFEDPRTRADAEGRESIEVRALVFGP</sequence>
<evidence type="ECO:0000256" key="1">
    <source>
        <dbReference type="ARBA" id="ARBA00023604"/>
    </source>
</evidence>
<feature type="compositionally biased region" description="Acidic residues" evidence="2">
    <location>
        <begin position="89"/>
        <end position="99"/>
    </location>
</feature>
<gene>
    <name evidence="3" type="ORF">PGQ11_009558</name>
</gene>
<feature type="compositionally biased region" description="Pro residues" evidence="2">
    <location>
        <begin position="1"/>
        <end position="10"/>
    </location>
</feature>
<evidence type="ECO:0000256" key="2">
    <source>
        <dbReference type="SAM" id="MobiDB-lite"/>
    </source>
</evidence>
<dbReference type="EMBL" id="JAPCWZ010000005">
    <property type="protein sequence ID" value="KAK8863323.1"/>
    <property type="molecule type" value="Genomic_DNA"/>
</dbReference>
<protein>
    <submittedName>
        <fullName evidence="3">7alpha-cephem-methoxylase P8 chain</fullName>
    </submittedName>
</protein>
<evidence type="ECO:0000313" key="4">
    <source>
        <dbReference type="Proteomes" id="UP001390339"/>
    </source>
</evidence>
<comment type="caution">
    <text evidence="3">The sequence shown here is derived from an EMBL/GenBank/DDBJ whole genome shotgun (WGS) entry which is preliminary data.</text>
</comment>
<dbReference type="PANTHER" id="PTHR34598:SF1">
    <property type="entry name" value="PUTATIVE (AFU_ORTHOLOGUE AFUA_3G13140)-RELATED"/>
    <property type="match status" value="1"/>
</dbReference>
<keyword evidence="4" id="KW-1185">Reference proteome</keyword>
<feature type="region of interest" description="Disordered" evidence="2">
    <location>
        <begin position="1"/>
        <end position="49"/>
    </location>
</feature>
<dbReference type="NCBIfam" id="NF041278">
    <property type="entry name" value="CmcJ_NvfI_EfuI"/>
    <property type="match status" value="1"/>
</dbReference>